<dbReference type="AlphaFoldDB" id="A0A0C2J561"/>
<dbReference type="Gene3D" id="2.40.70.10">
    <property type="entry name" value="Acid Proteases"/>
    <property type="match status" value="1"/>
</dbReference>
<dbReference type="SUPFAM" id="SSF50630">
    <property type="entry name" value="Acid proteases"/>
    <property type="match status" value="1"/>
</dbReference>
<keyword evidence="2" id="KW-1185">Reference proteome</keyword>
<comment type="caution">
    <text evidence="1">The sequence shown here is derived from an EMBL/GenBank/DDBJ whole genome shotgun (WGS) entry which is preliminary data.</text>
</comment>
<dbReference type="EMBL" id="JWZT01004360">
    <property type="protein sequence ID" value="KII64263.1"/>
    <property type="molecule type" value="Genomic_DNA"/>
</dbReference>
<sequence length="127" mass="14275">MAGKVLIDTGSSVSLLKLQFKGPNRLSKHSVSVSGVNGRPLSVLGTVEIPFILLSIEFIVSDNIRFYMIIGRDFIFENRMNIRLADKIFTFDTSTNQISSLIHGFDIDSHLSESIRIKIMDLLAQFR</sequence>
<evidence type="ECO:0008006" key="3">
    <source>
        <dbReference type="Google" id="ProtNLM"/>
    </source>
</evidence>
<accession>A0A0C2J561</accession>
<dbReference type="Proteomes" id="UP000031668">
    <property type="component" value="Unassembled WGS sequence"/>
</dbReference>
<name>A0A0C2J561_THEKT</name>
<gene>
    <name evidence="1" type="ORF">RF11_02621</name>
</gene>
<dbReference type="InterPro" id="IPR021109">
    <property type="entry name" value="Peptidase_aspartic_dom_sf"/>
</dbReference>
<dbReference type="CDD" id="cd00303">
    <property type="entry name" value="retropepsin_like"/>
    <property type="match status" value="1"/>
</dbReference>
<reference evidence="1 2" key="1">
    <citation type="journal article" date="2014" name="Genome Biol. Evol.">
        <title>The genome of the myxosporean Thelohanellus kitauei shows adaptations to nutrient acquisition within its fish host.</title>
        <authorList>
            <person name="Yang Y."/>
            <person name="Xiong J."/>
            <person name="Zhou Z."/>
            <person name="Huo F."/>
            <person name="Miao W."/>
            <person name="Ran C."/>
            <person name="Liu Y."/>
            <person name="Zhang J."/>
            <person name="Feng J."/>
            <person name="Wang M."/>
            <person name="Wang M."/>
            <person name="Wang L."/>
            <person name="Yao B."/>
        </authorList>
    </citation>
    <scope>NUCLEOTIDE SEQUENCE [LARGE SCALE GENOMIC DNA]</scope>
    <source>
        <strain evidence="1">Wuqing</strain>
    </source>
</reference>
<proteinExistence type="predicted"/>
<organism evidence="1 2">
    <name type="scientific">Thelohanellus kitauei</name>
    <name type="common">Myxosporean</name>
    <dbReference type="NCBI Taxonomy" id="669202"/>
    <lineage>
        <taxon>Eukaryota</taxon>
        <taxon>Metazoa</taxon>
        <taxon>Cnidaria</taxon>
        <taxon>Myxozoa</taxon>
        <taxon>Myxosporea</taxon>
        <taxon>Bivalvulida</taxon>
        <taxon>Platysporina</taxon>
        <taxon>Myxobolidae</taxon>
        <taxon>Thelohanellus</taxon>
    </lineage>
</organism>
<evidence type="ECO:0000313" key="2">
    <source>
        <dbReference type="Proteomes" id="UP000031668"/>
    </source>
</evidence>
<evidence type="ECO:0000313" key="1">
    <source>
        <dbReference type="EMBL" id="KII64263.1"/>
    </source>
</evidence>
<protein>
    <recommendedName>
        <fullName evidence="3">Peptidase A2 domain-containing protein</fullName>
    </recommendedName>
</protein>